<evidence type="ECO:0000313" key="5">
    <source>
        <dbReference type="Proteomes" id="UP000054977"/>
    </source>
</evidence>
<dbReference type="Proteomes" id="UP000054977">
    <property type="component" value="Unassembled WGS sequence"/>
</dbReference>
<evidence type="ECO:0000259" key="3">
    <source>
        <dbReference type="PROSITE" id="PS50878"/>
    </source>
</evidence>
<evidence type="ECO:0000256" key="2">
    <source>
        <dbReference type="SAM" id="MobiDB-lite"/>
    </source>
</evidence>
<dbReference type="EMBL" id="FCNW02000059">
    <property type="protein sequence ID" value="SAL63935.1"/>
    <property type="molecule type" value="Genomic_DNA"/>
</dbReference>
<dbReference type="SUPFAM" id="SSF56672">
    <property type="entry name" value="DNA/RNA polymerases"/>
    <property type="match status" value="1"/>
</dbReference>
<dbReference type="PROSITE" id="PS50878">
    <property type="entry name" value="RT_POL"/>
    <property type="match status" value="1"/>
</dbReference>
<dbReference type="Pfam" id="PF08388">
    <property type="entry name" value="GIIM"/>
    <property type="match status" value="1"/>
</dbReference>
<keyword evidence="4" id="KW-0695">RNA-directed DNA polymerase</keyword>
<dbReference type="PANTHER" id="PTHR34047:SF8">
    <property type="entry name" value="PROTEIN YKFC"/>
    <property type="match status" value="1"/>
</dbReference>
<accession>A0A158J5A8</accession>
<dbReference type="AlphaFoldDB" id="A0A158J5A8"/>
<keyword evidence="4" id="KW-0548">Nucleotidyltransferase</keyword>
<name>A0A158J5A8_9BURK</name>
<dbReference type="STRING" id="326474.AWB65_05973"/>
<proteinExistence type="inferred from homology"/>
<dbReference type="CDD" id="cd01651">
    <property type="entry name" value="RT_G2_intron"/>
    <property type="match status" value="1"/>
</dbReference>
<comment type="similarity">
    <text evidence="1">Belongs to the bacterial reverse transcriptase family.</text>
</comment>
<feature type="domain" description="Reverse transcriptase" evidence="3">
    <location>
        <begin position="78"/>
        <end position="319"/>
    </location>
</feature>
<dbReference type="PANTHER" id="PTHR34047">
    <property type="entry name" value="NUCLEAR INTRON MATURASE 1, MITOCHONDRIAL-RELATED"/>
    <property type="match status" value="1"/>
</dbReference>
<comment type="caution">
    <text evidence="4">The sequence shown here is derived from an EMBL/GenBank/DDBJ whole genome shotgun (WGS) entry which is preliminary data.</text>
</comment>
<sequence length="436" mass="50206">MGNLSTPISVQKLQMALHAKAKAEAGYRFYALYDKIYREDLLAHAYAQCRSNKGAPGVDRQDFAEVEAYGVQKWLGELALALRQESYRPDPIRRVFIPKANGKLRPLGISTLRDRVCMTAAMLVLEPIFEADLPQEQYAYRAGRNAQQAVIEVEERLHRGQTDVVDADLADYFGSIPHAELMLSLARRIVDRRVLHLIRMWLECPVEETDNRGRRKRTTEARDSRRGIPQGSPISPLLANIYMRRFVLAWKKLGLQRSLGSRIVTYADDLVILCKTGKAEEALLRLREIMGKLKLTVNEEKTRICKVPEGEFDFLGYTFGRLYSATTGQARMGMRPSKKSIRRMVEKIHAMTALKTVWQETTELVGKLNRTLRGWANYFNVGTDRRAYRALDNYTATRLRRWLRNKYKVRRRRGGTYPSQHLYGHFGLVRLTGPWL</sequence>
<reference evidence="4" key="1">
    <citation type="submission" date="2016-01" db="EMBL/GenBank/DDBJ databases">
        <authorList>
            <person name="Peeters C."/>
        </authorList>
    </citation>
    <scope>NUCLEOTIDE SEQUENCE [LARGE SCALE GENOMIC DNA]</scope>
    <source>
        <strain evidence="4">LMG 22934</strain>
    </source>
</reference>
<gene>
    <name evidence="4" type="ORF">AWB65_05973</name>
</gene>
<feature type="region of interest" description="Disordered" evidence="2">
    <location>
        <begin position="209"/>
        <end position="229"/>
    </location>
</feature>
<dbReference type="InterPro" id="IPR043128">
    <property type="entry name" value="Rev_trsase/Diguanyl_cyclase"/>
</dbReference>
<organism evidence="4 5">
    <name type="scientific">Caballeronia humi</name>
    <dbReference type="NCBI Taxonomy" id="326474"/>
    <lineage>
        <taxon>Bacteria</taxon>
        <taxon>Pseudomonadati</taxon>
        <taxon>Pseudomonadota</taxon>
        <taxon>Betaproteobacteria</taxon>
        <taxon>Burkholderiales</taxon>
        <taxon>Burkholderiaceae</taxon>
        <taxon>Caballeronia</taxon>
    </lineage>
</organism>
<dbReference type="InterPro" id="IPR043502">
    <property type="entry name" value="DNA/RNA_pol_sf"/>
</dbReference>
<protein>
    <submittedName>
        <fullName evidence="4">RNA-directed DNA polymerase (Reverse transcriptase)</fullName>
    </submittedName>
</protein>
<dbReference type="GO" id="GO:0003964">
    <property type="term" value="F:RNA-directed DNA polymerase activity"/>
    <property type="evidence" value="ECO:0007669"/>
    <property type="project" value="UniProtKB-KW"/>
</dbReference>
<keyword evidence="4" id="KW-0808">Transferase</keyword>
<dbReference type="InterPro" id="IPR030931">
    <property type="entry name" value="Group_II_RT_mat"/>
</dbReference>
<dbReference type="NCBIfam" id="TIGR04416">
    <property type="entry name" value="group_II_RT_mat"/>
    <property type="match status" value="1"/>
</dbReference>
<dbReference type="InterPro" id="IPR000477">
    <property type="entry name" value="RT_dom"/>
</dbReference>
<dbReference type="Pfam" id="PF00078">
    <property type="entry name" value="RVT_1"/>
    <property type="match status" value="1"/>
</dbReference>
<dbReference type="InterPro" id="IPR051083">
    <property type="entry name" value="GrpII_Intron_Splice-Mob/Def"/>
</dbReference>
<evidence type="ECO:0000256" key="1">
    <source>
        <dbReference type="ARBA" id="ARBA00034120"/>
    </source>
</evidence>
<dbReference type="RefSeq" id="WP_235007843.1">
    <property type="nucleotide sequence ID" value="NZ_FCNW02000059.1"/>
</dbReference>
<evidence type="ECO:0000313" key="4">
    <source>
        <dbReference type="EMBL" id="SAL63935.1"/>
    </source>
</evidence>
<dbReference type="InterPro" id="IPR013597">
    <property type="entry name" value="Mat_intron_G2"/>
</dbReference>
<keyword evidence="5" id="KW-1185">Reference proteome</keyword>
<dbReference type="Gene3D" id="3.30.70.270">
    <property type="match status" value="1"/>
</dbReference>